<gene>
    <name evidence="1" type="ORF">RFM52_06490</name>
</gene>
<protein>
    <submittedName>
        <fullName evidence="1">Uncharacterized protein</fullName>
    </submittedName>
</protein>
<evidence type="ECO:0000313" key="2">
    <source>
        <dbReference type="Proteomes" id="UP001280156"/>
    </source>
</evidence>
<proteinExistence type="predicted"/>
<name>A0ABU4YD13_9HYPH</name>
<dbReference type="Proteomes" id="UP001280156">
    <property type="component" value="Unassembled WGS sequence"/>
</dbReference>
<comment type="caution">
    <text evidence="1">The sequence shown here is derived from an EMBL/GenBank/DDBJ whole genome shotgun (WGS) entry which is preliminary data.</text>
</comment>
<organism evidence="1 2">
    <name type="scientific">Mesorhizobium humile</name>
    <dbReference type="NCBI Taxonomy" id="3072313"/>
    <lineage>
        <taxon>Bacteria</taxon>
        <taxon>Pseudomonadati</taxon>
        <taxon>Pseudomonadota</taxon>
        <taxon>Alphaproteobacteria</taxon>
        <taxon>Hyphomicrobiales</taxon>
        <taxon>Phyllobacteriaceae</taxon>
        <taxon>Mesorhizobium</taxon>
    </lineage>
</organism>
<keyword evidence="2" id="KW-1185">Reference proteome</keyword>
<sequence>MGDIPFWDVERHMRCERCKRREFDVDILLPSAVQGVKIRVRRLVGVRMVRRVIWRDEKE</sequence>
<reference evidence="1 2" key="1">
    <citation type="submission" date="2023-08" db="EMBL/GenBank/DDBJ databases">
        <title>Implementing the SeqCode for naming new Mesorhizobium species isolated from Vachellia karroo root nodules.</title>
        <authorList>
            <person name="Van Lill M."/>
        </authorList>
    </citation>
    <scope>NUCLEOTIDE SEQUENCE [LARGE SCALE GENOMIC DNA]</scope>
    <source>
        <strain evidence="1 2">VK2B</strain>
    </source>
</reference>
<evidence type="ECO:0000313" key="1">
    <source>
        <dbReference type="EMBL" id="MDX8484832.1"/>
    </source>
</evidence>
<accession>A0ABU4YD13</accession>
<dbReference type="EMBL" id="JAVIIV010000003">
    <property type="protein sequence ID" value="MDX8484832.1"/>
    <property type="molecule type" value="Genomic_DNA"/>
</dbReference>